<keyword evidence="2" id="KW-0472">Membrane</keyword>
<name>A0ABS5NB08_TSUPA</name>
<keyword evidence="4" id="KW-1185">Reference proteome</keyword>
<gene>
    <name evidence="3" type="ORF">KFZ73_09490</name>
</gene>
<evidence type="ECO:0000256" key="2">
    <source>
        <dbReference type="SAM" id="Phobius"/>
    </source>
</evidence>
<dbReference type="RefSeq" id="WP_212553572.1">
    <property type="nucleotide sequence ID" value="NZ_JAGXOE010000016.1"/>
</dbReference>
<keyword evidence="2" id="KW-0812">Transmembrane</keyword>
<feature type="transmembrane region" description="Helical" evidence="2">
    <location>
        <begin position="19"/>
        <end position="38"/>
    </location>
</feature>
<feature type="transmembrane region" description="Helical" evidence="2">
    <location>
        <begin position="74"/>
        <end position="92"/>
    </location>
</feature>
<reference evidence="3 4" key="1">
    <citation type="submission" date="2021-04" db="EMBL/GenBank/DDBJ databases">
        <title>Whole genome sequence analysis of a thiophenic sulfur metabolizing bacteria.</title>
        <authorList>
            <person name="Akhtar N."/>
            <person name="Akram J."/>
            <person name="Aslam A."/>
        </authorList>
    </citation>
    <scope>NUCLEOTIDE SEQUENCE [LARGE SCALE GENOMIC DNA]</scope>
    <source>
        <strain evidence="3 4">3OW</strain>
    </source>
</reference>
<feature type="transmembrane region" description="Helical" evidence="2">
    <location>
        <begin position="50"/>
        <end position="68"/>
    </location>
</feature>
<evidence type="ECO:0000256" key="1">
    <source>
        <dbReference type="SAM" id="MobiDB-lite"/>
    </source>
</evidence>
<dbReference type="Proteomes" id="UP000676853">
    <property type="component" value="Unassembled WGS sequence"/>
</dbReference>
<keyword evidence="2" id="KW-1133">Transmembrane helix</keyword>
<sequence>MTAFIAAGGWDSWTALQRAGFVIASALTFLAIGTGFFDRSSPHFRLARRVYWWLAVATGAVVVATWPFPGSVMFAVIAVPCLWAAMALRANIDVVRPDRWNEGRGRPDGPSGSPDDQR</sequence>
<feature type="compositionally biased region" description="Low complexity" evidence="1">
    <location>
        <begin position="108"/>
        <end position="118"/>
    </location>
</feature>
<accession>A0ABS5NB08</accession>
<evidence type="ECO:0000313" key="4">
    <source>
        <dbReference type="Proteomes" id="UP000676853"/>
    </source>
</evidence>
<organism evidence="3 4">
    <name type="scientific">Tsukamurella paurometabola</name>
    <name type="common">Corynebacterium paurometabolum</name>
    <dbReference type="NCBI Taxonomy" id="2061"/>
    <lineage>
        <taxon>Bacteria</taxon>
        <taxon>Bacillati</taxon>
        <taxon>Actinomycetota</taxon>
        <taxon>Actinomycetes</taxon>
        <taxon>Mycobacteriales</taxon>
        <taxon>Tsukamurellaceae</taxon>
        <taxon>Tsukamurella</taxon>
    </lineage>
</organism>
<feature type="region of interest" description="Disordered" evidence="1">
    <location>
        <begin position="98"/>
        <end position="118"/>
    </location>
</feature>
<comment type="caution">
    <text evidence="3">The sequence shown here is derived from an EMBL/GenBank/DDBJ whole genome shotgun (WGS) entry which is preliminary data.</text>
</comment>
<protein>
    <submittedName>
        <fullName evidence="3">Uncharacterized protein</fullName>
    </submittedName>
</protein>
<proteinExistence type="predicted"/>
<dbReference type="EMBL" id="JAGXOE010000016">
    <property type="protein sequence ID" value="MBS4101476.1"/>
    <property type="molecule type" value="Genomic_DNA"/>
</dbReference>
<feature type="compositionally biased region" description="Basic and acidic residues" evidence="1">
    <location>
        <begin position="98"/>
        <end position="107"/>
    </location>
</feature>
<evidence type="ECO:0000313" key="3">
    <source>
        <dbReference type="EMBL" id="MBS4101476.1"/>
    </source>
</evidence>